<dbReference type="EMBL" id="GFTR01001932">
    <property type="protein sequence ID" value="JAW14494.1"/>
    <property type="molecule type" value="Transcribed_RNA"/>
</dbReference>
<reference evidence="9" key="1">
    <citation type="journal article" date="2018" name="PLoS Negl. Trop. Dis.">
        <title>An insight into the salivary gland and fat body transcriptome of Panstrongylus lignarius (Hemiptera: Heteroptera), the main vector of Chagas disease in Peru.</title>
        <authorList>
            <person name="Nevoa J.C."/>
            <person name="Mendes M.T."/>
            <person name="da Silva M.V."/>
            <person name="Soares S.C."/>
            <person name="Oliveira C.J.F."/>
            <person name="Ribeiro J.M.C."/>
        </authorList>
    </citation>
    <scope>NUCLEOTIDE SEQUENCE</scope>
</reference>
<dbReference type="InterPro" id="IPR000560">
    <property type="entry name" value="His_Pase_clade-2"/>
</dbReference>
<evidence type="ECO:0000256" key="4">
    <source>
        <dbReference type="ARBA" id="ARBA00022729"/>
    </source>
</evidence>
<dbReference type="SUPFAM" id="SSF53254">
    <property type="entry name" value="Phosphoglycerate mutase-like"/>
    <property type="match status" value="1"/>
</dbReference>
<evidence type="ECO:0000256" key="1">
    <source>
        <dbReference type="ARBA" id="ARBA00000032"/>
    </source>
</evidence>
<evidence type="ECO:0000256" key="5">
    <source>
        <dbReference type="ARBA" id="ARBA00022801"/>
    </source>
</evidence>
<keyword evidence="4 8" id="KW-0732">Signal</keyword>
<keyword evidence="5" id="KW-0378">Hydrolase</keyword>
<dbReference type="CDD" id="cd07061">
    <property type="entry name" value="HP_HAP_like"/>
    <property type="match status" value="1"/>
</dbReference>
<dbReference type="EC" id="3.1.3.2" evidence="3"/>
<proteinExistence type="inferred from homology"/>
<evidence type="ECO:0000256" key="7">
    <source>
        <dbReference type="ARBA" id="ARBA00023180"/>
    </source>
</evidence>
<feature type="chain" id="PRO_5012578559" description="acid phosphatase" evidence="8">
    <location>
        <begin position="21"/>
        <end position="116"/>
    </location>
</feature>
<keyword evidence="7" id="KW-0325">Glycoprotein</keyword>
<evidence type="ECO:0000256" key="3">
    <source>
        <dbReference type="ARBA" id="ARBA00012646"/>
    </source>
</evidence>
<protein>
    <recommendedName>
        <fullName evidence="3">acid phosphatase</fullName>
        <ecNumber evidence="3">3.1.3.2</ecNumber>
    </recommendedName>
</protein>
<evidence type="ECO:0000256" key="6">
    <source>
        <dbReference type="ARBA" id="ARBA00023157"/>
    </source>
</evidence>
<name>A0A224XTM7_9HEMI</name>
<dbReference type="Pfam" id="PF00328">
    <property type="entry name" value="His_Phos_2"/>
    <property type="match status" value="1"/>
</dbReference>
<sequence>MFKKILIFFPLLLVIQDCLGKNFRHLDHDVGEVIFVNILFRHVERTPLDPYPNDPYKNLSYWPCDWGQLTNEGKLHHYLLGSWFSLVYKHLLPGGKYNNKGIHVISTDVDRTLMSA</sequence>
<organism evidence="9">
    <name type="scientific">Panstrongylus lignarius</name>
    <dbReference type="NCBI Taxonomy" id="156445"/>
    <lineage>
        <taxon>Eukaryota</taxon>
        <taxon>Metazoa</taxon>
        <taxon>Ecdysozoa</taxon>
        <taxon>Arthropoda</taxon>
        <taxon>Hexapoda</taxon>
        <taxon>Insecta</taxon>
        <taxon>Pterygota</taxon>
        <taxon>Neoptera</taxon>
        <taxon>Paraneoptera</taxon>
        <taxon>Hemiptera</taxon>
        <taxon>Heteroptera</taxon>
        <taxon>Panheteroptera</taxon>
        <taxon>Cimicomorpha</taxon>
        <taxon>Reduviidae</taxon>
        <taxon>Triatominae</taxon>
        <taxon>Panstrongylus</taxon>
    </lineage>
</organism>
<feature type="signal peptide" evidence="8">
    <location>
        <begin position="1"/>
        <end position="20"/>
    </location>
</feature>
<evidence type="ECO:0000256" key="2">
    <source>
        <dbReference type="ARBA" id="ARBA00005375"/>
    </source>
</evidence>
<keyword evidence="6" id="KW-1015">Disulfide bond</keyword>
<dbReference type="GO" id="GO:0003993">
    <property type="term" value="F:acid phosphatase activity"/>
    <property type="evidence" value="ECO:0007669"/>
    <property type="project" value="UniProtKB-EC"/>
</dbReference>
<dbReference type="InterPro" id="IPR050645">
    <property type="entry name" value="Histidine_acid_phosphatase"/>
</dbReference>
<dbReference type="AlphaFoldDB" id="A0A224XTM7"/>
<comment type="catalytic activity">
    <reaction evidence="1">
        <text>a phosphate monoester + H2O = an alcohol + phosphate</text>
        <dbReference type="Rhea" id="RHEA:15017"/>
        <dbReference type="ChEBI" id="CHEBI:15377"/>
        <dbReference type="ChEBI" id="CHEBI:30879"/>
        <dbReference type="ChEBI" id="CHEBI:43474"/>
        <dbReference type="ChEBI" id="CHEBI:67140"/>
        <dbReference type="EC" id="3.1.3.2"/>
    </reaction>
</comment>
<accession>A0A224XTM7</accession>
<comment type="similarity">
    <text evidence="2">Belongs to the histidine acid phosphatase family.</text>
</comment>
<evidence type="ECO:0000313" key="9">
    <source>
        <dbReference type="EMBL" id="JAW14494.1"/>
    </source>
</evidence>
<evidence type="ECO:0000256" key="8">
    <source>
        <dbReference type="SAM" id="SignalP"/>
    </source>
</evidence>
<dbReference type="PANTHER" id="PTHR11567:SF211">
    <property type="entry name" value="PROSTATIC ACID PHOSPHATASE"/>
    <property type="match status" value="1"/>
</dbReference>
<dbReference type="Gene3D" id="3.40.50.1240">
    <property type="entry name" value="Phosphoglycerate mutase-like"/>
    <property type="match status" value="1"/>
</dbReference>
<dbReference type="InterPro" id="IPR029033">
    <property type="entry name" value="His_PPase_superfam"/>
</dbReference>
<dbReference type="PANTHER" id="PTHR11567">
    <property type="entry name" value="ACID PHOSPHATASE-RELATED"/>
    <property type="match status" value="1"/>
</dbReference>